<name>A0A9N9EN61_9GLOM</name>
<dbReference type="GO" id="GO:0006511">
    <property type="term" value="P:ubiquitin-dependent protein catabolic process"/>
    <property type="evidence" value="ECO:0007669"/>
    <property type="project" value="TreeGrafter"/>
</dbReference>
<dbReference type="EMBL" id="CAJVQA010009239">
    <property type="protein sequence ID" value="CAG8682662.1"/>
    <property type="molecule type" value="Genomic_DNA"/>
</dbReference>
<feature type="active site" description="Glycyl thioester intermediate" evidence="11">
    <location>
        <position position="590"/>
    </location>
</feature>
<dbReference type="InterPro" id="IPR042063">
    <property type="entry name" value="Ubi_acti_E1_SCCH"/>
</dbReference>
<feature type="domain" description="Ubiquitin-activating enzyme E1 C-terminal" evidence="15">
    <location>
        <begin position="878"/>
        <end position="1000"/>
    </location>
</feature>
<dbReference type="Gene3D" id="1.10.10.2660">
    <property type="entry name" value="Ubiquitin-activating enzyme E1, SCCH domain"/>
    <property type="match status" value="1"/>
</dbReference>
<dbReference type="FunFam" id="3.10.290.60:FF:000001">
    <property type="entry name" value="Ubiquitin-activating enzyme E1 2"/>
    <property type="match status" value="1"/>
</dbReference>
<dbReference type="Pfam" id="PF09358">
    <property type="entry name" value="E1_UFD"/>
    <property type="match status" value="1"/>
</dbReference>
<dbReference type="GO" id="GO:0006974">
    <property type="term" value="P:DNA damage response"/>
    <property type="evidence" value="ECO:0007669"/>
    <property type="project" value="TreeGrafter"/>
</dbReference>
<dbReference type="InterPro" id="IPR018074">
    <property type="entry name" value="UBQ-activ_enz_E1_CS"/>
</dbReference>
<dbReference type="SMART" id="SM00985">
    <property type="entry name" value="UBA_e1_C"/>
    <property type="match status" value="1"/>
</dbReference>
<evidence type="ECO:0000256" key="12">
    <source>
        <dbReference type="RuleBase" id="RU000519"/>
    </source>
</evidence>
<dbReference type="InterPro" id="IPR032418">
    <property type="entry name" value="E1_FCCH"/>
</dbReference>
<evidence type="ECO:0000256" key="10">
    <source>
        <dbReference type="ARBA" id="ARBA00073786"/>
    </source>
</evidence>
<feature type="transmembrane region" description="Helical" evidence="14">
    <location>
        <begin position="937"/>
        <end position="954"/>
    </location>
</feature>
<dbReference type="Gene3D" id="2.40.30.180">
    <property type="entry name" value="Ubiquitin-activating enzyme E1, FCCH domain"/>
    <property type="match status" value="1"/>
</dbReference>
<dbReference type="GO" id="GO:0004839">
    <property type="term" value="F:ubiquitin activating enzyme activity"/>
    <property type="evidence" value="ECO:0007669"/>
    <property type="project" value="UniProtKB-EC"/>
</dbReference>
<comment type="pathway">
    <text evidence="2">Protein modification; protein ubiquitination.</text>
</comment>
<dbReference type="GO" id="GO:0005634">
    <property type="term" value="C:nucleus"/>
    <property type="evidence" value="ECO:0007669"/>
    <property type="project" value="TreeGrafter"/>
</dbReference>
<protein>
    <recommendedName>
        <fullName evidence="10">Ubiquitin-activating enzyme E1 1</fullName>
        <ecNumber evidence="5">6.2.1.45</ecNumber>
    </recommendedName>
</protein>
<comment type="caution">
    <text evidence="16">The sequence shown here is derived from an EMBL/GenBank/DDBJ whole genome shotgun (WGS) entry which is preliminary data.</text>
</comment>
<comment type="similarity">
    <text evidence="3 12">Belongs to the ubiquitin-activating E1 family.</text>
</comment>
<evidence type="ECO:0000256" key="8">
    <source>
        <dbReference type="ARBA" id="ARBA00022786"/>
    </source>
</evidence>
<dbReference type="Gene3D" id="3.40.50.12550">
    <property type="entry name" value="Ubiquitin-activating enzyme E1, inactive adenylation domain, subdomain 2"/>
    <property type="match status" value="1"/>
</dbReference>
<dbReference type="Pfam" id="PF16190">
    <property type="entry name" value="E1_FCCH"/>
    <property type="match status" value="1"/>
</dbReference>
<evidence type="ECO:0000256" key="1">
    <source>
        <dbReference type="ARBA" id="ARBA00000488"/>
    </source>
</evidence>
<organism evidence="16 17">
    <name type="scientific">Cetraspora pellucida</name>
    <dbReference type="NCBI Taxonomy" id="1433469"/>
    <lineage>
        <taxon>Eukaryota</taxon>
        <taxon>Fungi</taxon>
        <taxon>Fungi incertae sedis</taxon>
        <taxon>Mucoromycota</taxon>
        <taxon>Glomeromycotina</taxon>
        <taxon>Glomeromycetes</taxon>
        <taxon>Diversisporales</taxon>
        <taxon>Gigasporaceae</taxon>
        <taxon>Cetraspora</taxon>
    </lineage>
</organism>
<dbReference type="Pfam" id="PF16191">
    <property type="entry name" value="E1_4HB"/>
    <property type="match status" value="1"/>
</dbReference>
<dbReference type="InterPro" id="IPR019572">
    <property type="entry name" value="UBA_E1_SCCH"/>
</dbReference>
<feature type="transmembrane region" description="Helical" evidence="14">
    <location>
        <begin position="846"/>
        <end position="869"/>
    </location>
</feature>
<dbReference type="InterPro" id="IPR042302">
    <property type="entry name" value="E1_FCCH_sf"/>
</dbReference>
<dbReference type="Pfam" id="PF00899">
    <property type="entry name" value="ThiF"/>
    <property type="match status" value="1"/>
</dbReference>
<dbReference type="InterPro" id="IPR000011">
    <property type="entry name" value="UBQ/SUMO-activ_enz_E1-like"/>
</dbReference>
<feature type="coiled-coil region" evidence="13">
    <location>
        <begin position="312"/>
        <end position="342"/>
    </location>
</feature>
<dbReference type="GO" id="GO:0005737">
    <property type="term" value="C:cytoplasm"/>
    <property type="evidence" value="ECO:0007669"/>
    <property type="project" value="TreeGrafter"/>
</dbReference>
<evidence type="ECO:0000256" key="3">
    <source>
        <dbReference type="ARBA" id="ARBA00005673"/>
    </source>
</evidence>
<evidence type="ECO:0000256" key="6">
    <source>
        <dbReference type="ARBA" id="ARBA00022598"/>
    </source>
</evidence>
<dbReference type="FunFam" id="1.10.10.2660:FF:000001">
    <property type="entry name" value="Ubiquitin-activating enzyme E1 1"/>
    <property type="match status" value="1"/>
</dbReference>
<evidence type="ECO:0000259" key="15">
    <source>
        <dbReference type="SMART" id="SM00985"/>
    </source>
</evidence>
<evidence type="ECO:0000256" key="9">
    <source>
        <dbReference type="ARBA" id="ARBA00022840"/>
    </source>
</evidence>
<feature type="transmembrane region" description="Helical" evidence="14">
    <location>
        <begin position="881"/>
        <end position="898"/>
    </location>
</feature>
<dbReference type="InterPro" id="IPR045886">
    <property type="entry name" value="ThiF/MoeB/HesA"/>
</dbReference>
<dbReference type="GO" id="GO:0005524">
    <property type="term" value="F:ATP binding"/>
    <property type="evidence" value="ECO:0007669"/>
    <property type="project" value="UniProtKB-KW"/>
</dbReference>
<evidence type="ECO:0000313" key="16">
    <source>
        <dbReference type="EMBL" id="CAG8682662.1"/>
    </source>
</evidence>
<dbReference type="InterPro" id="IPR018965">
    <property type="entry name" value="Ub-activating_enz_E1_C"/>
</dbReference>
<keyword evidence="14" id="KW-0472">Membrane</keyword>
<comment type="subunit">
    <text evidence="4">Monomer.</text>
</comment>
<evidence type="ECO:0000256" key="7">
    <source>
        <dbReference type="ARBA" id="ARBA00022741"/>
    </source>
</evidence>
<reference evidence="16" key="1">
    <citation type="submission" date="2021-06" db="EMBL/GenBank/DDBJ databases">
        <authorList>
            <person name="Kallberg Y."/>
            <person name="Tangrot J."/>
            <person name="Rosling A."/>
        </authorList>
    </citation>
    <scope>NUCLEOTIDE SEQUENCE</scope>
    <source>
        <strain evidence="16">FL966</strain>
    </source>
</reference>
<dbReference type="Gene3D" id="3.40.50.720">
    <property type="entry name" value="NAD(P)-binding Rossmann-like Domain"/>
    <property type="match status" value="1"/>
</dbReference>
<dbReference type="CDD" id="cd01490">
    <property type="entry name" value="Ube1_repeat2"/>
    <property type="match status" value="1"/>
</dbReference>
<sequence length="1002" mass="112339">MEIENSEQAIDEGLYSRQLYVLGHEAMKKMGSSNVLIVGLKGLGVEIAKNVVLAGVKSVTLYDPEPVKISDLSSQFFLHEDDIGKPRATVSRPRLAELNQYVPVSILEGELTNDKIRNFQIVVLTETPLKKQLEINDFTHANGIHFISTDIHGLFGMAFTDFGPRFTVNDTTGENPLTGMVAAISKDIDGIVTCLDESRHGLEDGEYVTFTEIKGMEELNNCEPRKIKVLGPYTFSIGDTSNFGDYISGGLFTQAKQPKTICFKSFREALQKPEYLVSDFGKWDRPGQLHLGFQALHAFTEKNGSLPRPHNEHDAEEVLKLAKELNEQCEEKVELSDKLIKQLAYDAVGDLSPMAAVFGGLVAQEVLKACSGKFHPIYQFFYFDSLESLPENEKFGEEEYAPCGSRYDGQIAVFGKEFQSRIANFRAFLVGSGAIGCEMLKNWAMMGLGTGPSGAIHITDMDTIEKSNLNRQFLFRPGDVGKLKSECAAAAIAKMNPQIASKIISHQDRVGVETENIYNDNFFEALDVVTNALDNVDARKYMDRRCVYFRKPLLESGTLGTKGNTQVVIPYLTESYSSSQDPPEKSIPICTLKNFPNAIEHTIQWARDLFEGLFKSPAENVNLYLSQPNFVDSTIKQGTSSKEILEGIRNYLVTAKPLSFDECIMWARLKLEEYFNNNIQQLLFNFPKDSVTSSGTKFWSGPKRAPDPLVFDPENETHMDFIVSAANLHAFNYGLTGETNREYIKKVLSNVIVPEFIPKSGVKIQVQENETVQQITADENELQEIVSSLPPSSSLAGYRLNPVEFEKDDDTNFHMDFITAASNLRAANYAIQPADRHKTKFIAGKIIPAIATTTSLVTGLVCLELYKIIAGKNKLEDYKNGFVNLALPFFGFSDPIAMPKYKYHESEWSLWDRFDIEGDLTLSEFLNYFKENHELEVTMLSCGVTMLYAFFIQGKKKEERKNMKLSQLVETISKKPIPPHVNALTLEMCVNDRDGEEVEVNR</sequence>
<proteinExistence type="inferred from homology"/>
<evidence type="ECO:0000256" key="4">
    <source>
        <dbReference type="ARBA" id="ARBA00011245"/>
    </source>
</evidence>
<dbReference type="FunFam" id="3.40.50.12550:FF:000001">
    <property type="entry name" value="Ubiquitin-activating enzyme E1 1"/>
    <property type="match status" value="1"/>
</dbReference>
<dbReference type="PROSITE" id="PS00865">
    <property type="entry name" value="UBIQUITIN_ACTIVAT_2"/>
    <property type="match status" value="1"/>
</dbReference>
<dbReference type="PROSITE" id="PS00536">
    <property type="entry name" value="UBIQUITIN_ACTIVAT_1"/>
    <property type="match status" value="1"/>
</dbReference>
<dbReference type="NCBIfam" id="TIGR01408">
    <property type="entry name" value="Ube1"/>
    <property type="match status" value="1"/>
</dbReference>
<dbReference type="Proteomes" id="UP000789759">
    <property type="component" value="Unassembled WGS sequence"/>
</dbReference>
<dbReference type="EC" id="6.2.1.45" evidence="5"/>
<dbReference type="InterPro" id="IPR033127">
    <property type="entry name" value="UBQ-activ_enz_E1_Cys_AS"/>
</dbReference>
<dbReference type="InterPro" id="IPR038252">
    <property type="entry name" value="UBA_E1_C_sf"/>
</dbReference>
<keyword evidence="14" id="KW-1133">Transmembrane helix</keyword>
<evidence type="ECO:0000256" key="14">
    <source>
        <dbReference type="SAM" id="Phobius"/>
    </source>
</evidence>
<evidence type="ECO:0000256" key="11">
    <source>
        <dbReference type="PROSITE-ProRule" id="PRU10132"/>
    </source>
</evidence>
<dbReference type="InterPro" id="IPR035985">
    <property type="entry name" value="Ubiquitin-activating_enz"/>
</dbReference>
<dbReference type="InterPro" id="IPR042449">
    <property type="entry name" value="Ub-E1_IAD_1"/>
</dbReference>
<dbReference type="CDD" id="cd01491">
    <property type="entry name" value="Ube1_repeat1"/>
    <property type="match status" value="1"/>
</dbReference>
<dbReference type="SUPFAM" id="SSF69572">
    <property type="entry name" value="Activating enzymes of the ubiquitin-like proteins"/>
    <property type="match status" value="2"/>
</dbReference>
<dbReference type="InterPro" id="IPR000594">
    <property type="entry name" value="ThiF_NAD_FAD-bd"/>
</dbReference>
<keyword evidence="7 12" id="KW-0547">Nucleotide-binding</keyword>
<gene>
    <name evidence="16" type="ORF">CPELLU_LOCUS10883</name>
</gene>
<evidence type="ECO:0000313" key="17">
    <source>
        <dbReference type="Proteomes" id="UP000789759"/>
    </source>
</evidence>
<keyword evidence="14" id="KW-0812">Transmembrane</keyword>
<evidence type="ECO:0000256" key="2">
    <source>
        <dbReference type="ARBA" id="ARBA00004906"/>
    </source>
</evidence>
<dbReference type="Gene3D" id="3.10.290.60">
    <property type="entry name" value="Ubiquitin-activating enzyme E1, UFD domain"/>
    <property type="match status" value="1"/>
</dbReference>
<dbReference type="PRINTS" id="PR01849">
    <property type="entry name" value="UBIQUITINACT"/>
</dbReference>
<dbReference type="FunFam" id="2.40.30.180:FF:000001">
    <property type="entry name" value="ubiquitin-like modifier-activating enzyme 1"/>
    <property type="match status" value="1"/>
</dbReference>
<dbReference type="Gene3D" id="3.50.50.80">
    <property type="entry name" value="Ubiquitin-activating enzyme E1, inactive adenylation domain, subdomain 1"/>
    <property type="match status" value="1"/>
</dbReference>
<dbReference type="PANTHER" id="PTHR10953:SF4">
    <property type="entry name" value="UBIQUITIN-ACTIVATING ENZYME E1 C-TERMINAL DOMAIN-CONTAINING PROTEIN"/>
    <property type="match status" value="1"/>
</dbReference>
<dbReference type="FunFam" id="3.40.50.720:FF:000015">
    <property type="entry name" value="Ubiquitin-activating enzyme E1 1"/>
    <property type="match status" value="1"/>
</dbReference>
<keyword evidence="9 12" id="KW-0067">ATP-binding</keyword>
<evidence type="ECO:0000256" key="5">
    <source>
        <dbReference type="ARBA" id="ARBA00012990"/>
    </source>
</evidence>
<keyword evidence="17" id="KW-1185">Reference proteome</keyword>
<keyword evidence="6 12" id="KW-0436">Ligase</keyword>
<dbReference type="AlphaFoldDB" id="A0A9N9EN61"/>
<dbReference type="InterPro" id="IPR032420">
    <property type="entry name" value="E1_4HB"/>
</dbReference>
<keyword evidence="8 12" id="KW-0833">Ubl conjugation pathway</keyword>
<accession>A0A9N9EN61</accession>
<dbReference type="Pfam" id="PF10585">
    <property type="entry name" value="UBA_E1_SCCH"/>
    <property type="match status" value="1"/>
</dbReference>
<comment type="catalytic activity">
    <reaction evidence="1">
        <text>ATP + ubiquitin + [E1 ubiquitin-activating enzyme]-L-cysteine = AMP + diphosphate + S-ubiquitinyl-[E1 ubiquitin-activating enzyme]-L-cysteine.</text>
        <dbReference type="EC" id="6.2.1.45"/>
    </reaction>
</comment>
<evidence type="ECO:0000256" key="13">
    <source>
        <dbReference type="SAM" id="Coils"/>
    </source>
</evidence>
<dbReference type="FunFam" id="3.50.50.80:FF:000001">
    <property type="entry name" value="ubiquitin-like modifier-activating enzyme 1"/>
    <property type="match status" value="1"/>
</dbReference>
<dbReference type="PANTHER" id="PTHR10953">
    <property type="entry name" value="UBIQUITIN-ACTIVATING ENZYME E1"/>
    <property type="match status" value="1"/>
</dbReference>
<keyword evidence="13" id="KW-0175">Coiled coil</keyword>
<dbReference type="OrthoDB" id="10252231at2759"/>
<dbReference type="InterPro" id="IPR018075">
    <property type="entry name" value="UBQ-activ_enz_E1"/>
</dbReference>